<comment type="caution">
    <text evidence="2">The sequence shown here is derived from an EMBL/GenBank/DDBJ whole genome shotgun (WGS) entry which is preliminary data.</text>
</comment>
<dbReference type="EMBL" id="JAVDQH010000001">
    <property type="protein sequence ID" value="MDR6242233.1"/>
    <property type="molecule type" value="Genomic_DNA"/>
</dbReference>
<protein>
    <submittedName>
        <fullName evidence="2">Damage-inducible protein DinB</fullName>
    </submittedName>
</protein>
<dbReference type="Proteomes" id="UP001185028">
    <property type="component" value="Unassembled WGS sequence"/>
</dbReference>
<name>A0ABU1ISN5_9BACL</name>
<evidence type="ECO:0000313" key="3">
    <source>
        <dbReference type="Proteomes" id="UP001185028"/>
    </source>
</evidence>
<dbReference type="Gene3D" id="1.20.120.450">
    <property type="entry name" value="dinb family like domain"/>
    <property type="match status" value="1"/>
</dbReference>
<reference evidence="2 3" key="1">
    <citation type="submission" date="2023-07" db="EMBL/GenBank/DDBJ databases">
        <title>Genomic Encyclopedia of Type Strains, Phase IV (KMG-IV): sequencing the most valuable type-strain genomes for metagenomic binning, comparative biology and taxonomic classification.</title>
        <authorList>
            <person name="Goeker M."/>
        </authorList>
    </citation>
    <scope>NUCLEOTIDE SEQUENCE [LARGE SCALE GENOMIC DNA]</scope>
    <source>
        <strain evidence="2 3">DSM 22170</strain>
    </source>
</reference>
<dbReference type="Pfam" id="PF12867">
    <property type="entry name" value="DinB_2"/>
    <property type="match status" value="1"/>
</dbReference>
<gene>
    <name evidence="2" type="ORF">JOC58_000117</name>
</gene>
<organism evidence="2 3">
    <name type="scientific">Paenibacillus hunanensis</name>
    <dbReference type="NCBI Taxonomy" id="539262"/>
    <lineage>
        <taxon>Bacteria</taxon>
        <taxon>Bacillati</taxon>
        <taxon>Bacillota</taxon>
        <taxon>Bacilli</taxon>
        <taxon>Bacillales</taxon>
        <taxon>Paenibacillaceae</taxon>
        <taxon>Paenibacillus</taxon>
    </lineage>
</organism>
<dbReference type="InterPro" id="IPR024775">
    <property type="entry name" value="DinB-like"/>
</dbReference>
<accession>A0ABU1ISN5</accession>
<feature type="domain" description="DinB-like" evidence="1">
    <location>
        <begin position="10"/>
        <end position="145"/>
    </location>
</feature>
<sequence>MSNTFIFDWLARNRQNMLKHLDRIPTEQLTVIPEDFNNNIYWQFGHIVMVADSILYGLSGQTRKLPQTYATFFAPNTRPSDWHGEPPAWEDVLSVFNSQVDELRAAFEGKLNDPVAVADNFAGAKTIHDLLELNLSHEASHAGMINAMTRLLKRATV</sequence>
<evidence type="ECO:0000313" key="2">
    <source>
        <dbReference type="EMBL" id="MDR6242233.1"/>
    </source>
</evidence>
<dbReference type="RefSeq" id="WP_188774714.1">
    <property type="nucleotide sequence ID" value="NZ_BMMB01000003.1"/>
</dbReference>
<keyword evidence="3" id="KW-1185">Reference proteome</keyword>
<dbReference type="SUPFAM" id="SSF109854">
    <property type="entry name" value="DinB/YfiT-like putative metalloenzymes"/>
    <property type="match status" value="1"/>
</dbReference>
<evidence type="ECO:0000259" key="1">
    <source>
        <dbReference type="Pfam" id="PF12867"/>
    </source>
</evidence>
<proteinExistence type="predicted"/>
<dbReference type="InterPro" id="IPR034660">
    <property type="entry name" value="DinB/YfiT-like"/>
</dbReference>